<feature type="transmembrane region" description="Helical" evidence="6">
    <location>
        <begin position="288"/>
        <end position="308"/>
    </location>
</feature>
<dbReference type="PANTHER" id="PTHR46795">
    <property type="entry name" value="ABC TRANSPORTER PERMEASE-RELATED-RELATED"/>
    <property type="match status" value="1"/>
</dbReference>
<evidence type="ECO:0000256" key="5">
    <source>
        <dbReference type="ARBA" id="ARBA00023136"/>
    </source>
</evidence>
<feature type="transmembrane region" description="Helical" evidence="6">
    <location>
        <begin position="20"/>
        <end position="39"/>
    </location>
</feature>
<feature type="transmembrane region" description="Helical" evidence="6">
    <location>
        <begin position="516"/>
        <end position="538"/>
    </location>
</feature>
<dbReference type="AlphaFoldDB" id="A0A174KWU7"/>
<comment type="similarity">
    <text evidence="6">Belongs to the ABC-4 integral membrane protein family.</text>
</comment>
<evidence type="ECO:0000259" key="7">
    <source>
        <dbReference type="Pfam" id="PF02687"/>
    </source>
</evidence>
<keyword evidence="6" id="KW-0813">Transport</keyword>
<dbReference type="PIRSF" id="PIRSF018968">
    <property type="entry name" value="ABC_permease_BceB"/>
    <property type="match status" value="1"/>
</dbReference>
<keyword evidence="2 6" id="KW-1003">Cell membrane</keyword>
<feature type="transmembrane region" description="Helical" evidence="6">
    <location>
        <begin position="200"/>
        <end position="218"/>
    </location>
</feature>
<evidence type="ECO:0000313" key="8">
    <source>
        <dbReference type="EMBL" id="CUP13719.1"/>
    </source>
</evidence>
<evidence type="ECO:0000313" key="9">
    <source>
        <dbReference type="Proteomes" id="UP000095544"/>
    </source>
</evidence>
<feature type="domain" description="ABC3 transporter permease C-terminal" evidence="7">
    <location>
        <begin position="62"/>
        <end position="170"/>
    </location>
</feature>
<feature type="transmembrane region" description="Helical" evidence="6">
    <location>
        <begin position="574"/>
        <end position="595"/>
    </location>
</feature>
<keyword evidence="5 6" id="KW-0472">Membrane</keyword>
<accession>A0A174KWU7</accession>
<sequence length="635" mass="72599">MSLCRLAFSNFKRSVREYAALIMSLAFSVFIFFNFQNIIYSDSMDVLNSMNKDYIDLVVHAASVVFGVFLFFFIWYATNVFLNQRKKEIGIYTFMGLDNVRIGKMYALEAFFIGIFSLLAGLLAGTVFSKLFQMLLMKLSEISVDVRFSFTIKPVLITSAVFFIIFGMMILKGYVSISRSSVLSMLSGAKQEEMKPEKGWMAALKSAAGLAVLGAGYMCAIKTGNLDTLSYALLAVILVIAGIYLLFGGAIPFFIRKLTKNKKFLYQKQRSLWVNNLSFRIRRNYRTYAMVTILMICSVTVLGTAIALKQRYDKMVHFQETFTYQVVSSHEMDMEEMEEGISKENKVEYKAEASYLLLDPSMFHTKYVNSTYAIIPFSQMKTIAEEAGMPFDYTELKQDETIKLSHIILMSFAGQEQQDVQIGDNSYHIIKEDDTPYLGAMQEQMSIYVLNDEVYKELEPKGILLHMYNFKIEDPSNADASRNYLRSLSKTDENGQMQVGVNFSGADSEKETWIRVLYSLCIFMFVTLILAGGSIIFIKLNNDAYEDRDRYRILRKLGIPGDTLYKSMKNEIRFTYYCPFVLMAVSSWFAIRALGNVMKEDLFRVNIYSAVSILVIFTLVYLVSVRVFRGKVLDT</sequence>
<name>A0A174KWU7_9FIRM</name>
<keyword evidence="4 6" id="KW-1133">Transmembrane helix</keyword>
<organism evidence="8 9">
    <name type="scientific">Faecalicatena contorta</name>
    <dbReference type="NCBI Taxonomy" id="39482"/>
    <lineage>
        <taxon>Bacteria</taxon>
        <taxon>Bacillati</taxon>
        <taxon>Bacillota</taxon>
        <taxon>Clostridia</taxon>
        <taxon>Lachnospirales</taxon>
        <taxon>Lachnospiraceae</taxon>
        <taxon>Faecalicatena</taxon>
    </lineage>
</organism>
<dbReference type="STRING" id="39482.ERS852491_04363"/>
<proteinExistence type="inferred from homology"/>
<dbReference type="GO" id="GO:0055085">
    <property type="term" value="P:transmembrane transport"/>
    <property type="evidence" value="ECO:0007669"/>
    <property type="project" value="UniProtKB-UniRule"/>
</dbReference>
<dbReference type="InterPro" id="IPR003838">
    <property type="entry name" value="ABC3_permease_C"/>
</dbReference>
<dbReference type="PANTHER" id="PTHR46795:SF3">
    <property type="entry name" value="ABC TRANSPORTER PERMEASE"/>
    <property type="match status" value="1"/>
</dbReference>
<dbReference type="RefSeq" id="WP_055154953.1">
    <property type="nucleotide sequence ID" value="NZ_CYZU01000060.1"/>
</dbReference>
<reference evidence="8 9" key="1">
    <citation type="submission" date="2015-09" db="EMBL/GenBank/DDBJ databases">
        <authorList>
            <consortium name="Pathogen Informatics"/>
        </authorList>
    </citation>
    <scope>NUCLEOTIDE SEQUENCE [LARGE SCALE GENOMIC DNA]</scope>
    <source>
        <strain evidence="8 9">2789STDY5834876</strain>
    </source>
</reference>
<gene>
    <name evidence="8" type="ORF">ERS852491_04363</name>
</gene>
<comment type="subcellular location">
    <subcellularLocation>
        <location evidence="1 6">Cell membrane</location>
        <topology evidence="1 6">Multi-pass membrane protein</topology>
    </subcellularLocation>
</comment>
<keyword evidence="3 6" id="KW-0812">Transmembrane</keyword>
<evidence type="ECO:0000256" key="4">
    <source>
        <dbReference type="ARBA" id="ARBA00022989"/>
    </source>
</evidence>
<dbReference type="InterPro" id="IPR052536">
    <property type="entry name" value="ABC-4_Integral_Memb_Prot"/>
</dbReference>
<dbReference type="Pfam" id="PF02687">
    <property type="entry name" value="FtsX"/>
    <property type="match status" value="1"/>
</dbReference>
<dbReference type="Proteomes" id="UP000095544">
    <property type="component" value="Unassembled WGS sequence"/>
</dbReference>
<feature type="transmembrane region" description="Helical" evidence="6">
    <location>
        <begin position="607"/>
        <end position="628"/>
    </location>
</feature>
<feature type="transmembrane region" description="Helical" evidence="6">
    <location>
        <begin position="59"/>
        <end position="82"/>
    </location>
</feature>
<protein>
    <submittedName>
        <fullName evidence="8">FtsX-like permease family</fullName>
    </submittedName>
</protein>
<dbReference type="EMBL" id="CYZU01000060">
    <property type="protein sequence ID" value="CUP13719.1"/>
    <property type="molecule type" value="Genomic_DNA"/>
</dbReference>
<dbReference type="OrthoDB" id="9781780at2"/>
<dbReference type="GO" id="GO:0005886">
    <property type="term" value="C:plasma membrane"/>
    <property type="evidence" value="ECO:0007669"/>
    <property type="project" value="UniProtKB-SubCell"/>
</dbReference>
<feature type="transmembrane region" description="Helical" evidence="6">
    <location>
        <begin position="230"/>
        <end position="255"/>
    </location>
</feature>
<feature type="transmembrane region" description="Helical" evidence="6">
    <location>
        <begin position="103"/>
        <end position="128"/>
    </location>
</feature>
<evidence type="ECO:0000256" key="2">
    <source>
        <dbReference type="ARBA" id="ARBA00022475"/>
    </source>
</evidence>
<evidence type="ECO:0000256" key="6">
    <source>
        <dbReference type="PIRNR" id="PIRNR018968"/>
    </source>
</evidence>
<evidence type="ECO:0000256" key="1">
    <source>
        <dbReference type="ARBA" id="ARBA00004651"/>
    </source>
</evidence>
<evidence type="ECO:0000256" key="3">
    <source>
        <dbReference type="ARBA" id="ARBA00022692"/>
    </source>
</evidence>
<dbReference type="InterPro" id="IPR027022">
    <property type="entry name" value="ABC_permease_BceB-typ"/>
</dbReference>
<feature type="transmembrane region" description="Helical" evidence="6">
    <location>
        <begin position="148"/>
        <end position="171"/>
    </location>
</feature>